<sequence>MGQGLQDQPQSLAVPAGCRLNSASQPGALLQLSNALYRERNCSPVPEAFGYPNSSSLCFLVTGCAPRRPFRHVVRPSQSGGGPGFMKHIWESQDRMNRFMMGRLEGVAELSGSCWSPQLGMLGRKPGPDHKLQISLQNLKQATALAPGREADAATLRCKWSMVQPAAWYQFVLPPNQAHQPSSGAQSAFGWDMAQESLGHYGAEDAPASHKIFWYHSSLRNKAKCGTIWRQAVIKIKSEHQYIAVVTHFHSLFPPLVCGSRKSLASSIVTSLTPSLEDLLCQSTP</sequence>
<reference evidence="2" key="2">
    <citation type="submission" date="2017-12" db="EMBL/GenBank/DDBJ databases">
        <title>Genome sequence of the Bar-tailed Godwit (Limosa lapponica baueri).</title>
        <authorList>
            <person name="Lima N.C.B."/>
            <person name="Parody-Merino A.M."/>
            <person name="Battley P.F."/>
            <person name="Fidler A.E."/>
            <person name="Prosdocimi F."/>
        </authorList>
    </citation>
    <scope>NUCLEOTIDE SEQUENCE [LARGE SCALE GENOMIC DNA]</scope>
</reference>
<evidence type="ECO:0000313" key="2">
    <source>
        <dbReference type="Proteomes" id="UP000233556"/>
    </source>
</evidence>
<organism evidence="1 2">
    <name type="scientific">Limosa lapponica baueri</name>
    <dbReference type="NCBI Taxonomy" id="1758121"/>
    <lineage>
        <taxon>Eukaryota</taxon>
        <taxon>Metazoa</taxon>
        <taxon>Chordata</taxon>
        <taxon>Craniata</taxon>
        <taxon>Vertebrata</taxon>
        <taxon>Euteleostomi</taxon>
        <taxon>Archelosauria</taxon>
        <taxon>Archosauria</taxon>
        <taxon>Dinosauria</taxon>
        <taxon>Saurischia</taxon>
        <taxon>Theropoda</taxon>
        <taxon>Coelurosauria</taxon>
        <taxon>Aves</taxon>
        <taxon>Neognathae</taxon>
        <taxon>Neoaves</taxon>
        <taxon>Charadriiformes</taxon>
        <taxon>Scolopacidae</taxon>
        <taxon>Limosa</taxon>
    </lineage>
</organism>
<evidence type="ECO:0000313" key="1">
    <source>
        <dbReference type="EMBL" id="PKU42255.1"/>
    </source>
</evidence>
<name>A0A2I0U886_LIMLA</name>
<protein>
    <submittedName>
        <fullName evidence="1">Uncharacterized protein</fullName>
    </submittedName>
</protein>
<keyword evidence="2" id="KW-1185">Reference proteome</keyword>
<dbReference type="EMBL" id="KZ506014">
    <property type="protein sequence ID" value="PKU42255.1"/>
    <property type="molecule type" value="Genomic_DNA"/>
</dbReference>
<dbReference type="Proteomes" id="UP000233556">
    <property type="component" value="Unassembled WGS sequence"/>
</dbReference>
<proteinExistence type="predicted"/>
<gene>
    <name evidence="1" type="ORF">llap_7443</name>
</gene>
<reference evidence="2" key="1">
    <citation type="submission" date="2017-11" db="EMBL/GenBank/DDBJ databases">
        <authorList>
            <person name="Lima N.C."/>
            <person name="Parody-Merino A.M."/>
            <person name="Battley P.F."/>
            <person name="Fidler A.E."/>
            <person name="Prosdocimi F."/>
        </authorList>
    </citation>
    <scope>NUCLEOTIDE SEQUENCE [LARGE SCALE GENOMIC DNA]</scope>
</reference>
<dbReference type="AlphaFoldDB" id="A0A2I0U886"/>
<accession>A0A2I0U886</accession>